<keyword evidence="2" id="KW-0560">Oxidoreductase</keyword>
<organism evidence="5 6">
    <name type="scientific">Microbulbifer rhizosphaerae</name>
    <dbReference type="NCBI Taxonomy" id="1562603"/>
    <lineage>
        <taxon>Bacteria</taxon>
        <taxon>Pseudomonadati</taxon>
        <taxon>Pseudomonadota</taxon>
        <taxon>Gammaproteobacteria</taxon>
        <taxon>Cellvibrionales</taxon>
        <taxon>Microbulbiferaceae</taxon>
        <taxon>Microbulbifer</taxon>
    </lineage>
</organism>
<sequence>MLAIKNVHETVGGEVGALFEGGDVQLDELEREEILDILQTSGYILFRSSDVDMPRFTAMVERVSSRISLDPARNFHSNVAQKVDAGTDPVGLHCENGNSPFWPDLAWFYCERAATSGSQTTVCDGEQVWAALGDTAREMFTRHDIVYSRRVSEQQWKDYVYHSREGKLPRADITLDHLRALMNDTSTATIDPLDGGAICYRFRTPAARTGRFSGRVAFANSILGPSYNYEVPVITLDSGEPIPAEIMAEITQVTGVLTSEVTWKNGDLLLIDNTRVMHGRRAIVDTRRTIYNALSYV</sequence>
<dbReference type="PANTHER" id="PTHR10696">
    <property type="entry name" value="GAMMA-BUTYROBETAINE HYDROXYLASE-RELATED"/>
    <property type="match status" value="1"/>
</dbReference>
<feature type="domain" description="TauD/TfdA-like" evidence="4">
    <location>
        <begin position="21"/>
        <end position="292"/>
    </location>
</feature>
<proteinExistence type="predicted"/>
<dbReference type="EMBL" id="JACHWZ010000012">
    <property type="protein sequence ID" value="MBB3061939.1"/>
    <property type="molecule type" value="Genomic_DNA"/>
</dbReference>
<dbReference type="AlphaFoldDB" id="A0A7W4WCX4"/>
<evidence type="ECO:0000256" key="2">
    <source>
        <dbReference type="ARBA" id="ARBA00023002"/>
    </source>
</evidence>
<dbReference type="InterPro" id="IPR003819">
    <property type="entry name" value="TauD/TfdA-like"/>
</dbReference>
<keyword evidence="6" id="KW-1185">Reference proteome</keyword>
<dbReference type="InterPro" id="IPR050411">
    <property type="entry name" value="AlphaKG_dependent_hydroxylases"/>
</dbReference>
<dbReference type="SUPFAM" id="SSF51197">
    <property type="entry name" value="Clavaminate synthase-like"/>
    <property type="match status" value="1"/>
</dbReference>
<gene>
    <name evidence="5" type="ORF">FHS09_002782</name>
</gene>
<evidence type="ECO:0000256" key="1">
    <source>
        <dbReference type="ARBA" id="ARBA00001954"/>
    </source>
</evidence>
<dbReference type="InterPro" id="IPR042098">
    <property type="entry name" value="TauD-like_sf"/>
</dbReference>
<evidence type="ECO:0000313" key="5">
    <source>
        <dbReference type="EMBL" id="MBB3061939.1"/>
    </source>
</evidence>
<keyword evidence="5" id="KW-0223">Dioxygenase</keyword>
<reference evidence="5 6" key="1">
    <citation type="submission" date="2020-08" db="EMBL/GenBank/DDBJ databases">
        <title>Genomic Encyclopedia of Type Strains, Phase III (KMG-III): the genomes of soil and plant-associated and newly described type strains.</title>
        <authorList>
            <person name="Whitman W."/>
        </authorList>
    </citation>
    <scope>NUCLEOTIDE SEQUENCE [LARGE SCALE GENOMIC DNA]</scope>
    <source>
        <strain evidence="5 6">CECT 8799</strain>
    </source>
</reference>
<name>A0A7W4WCX4_9GAMM</name>
<keyword evidence="3" id="KW-0045">Antibiotic biosynthesis</keyword>
<accession>A0A7W4WCX4</accession>
<comment type="caution">
    <text evidence="5">The sequence shown here is derived from an EMBL/GenBank/DDBJ whole genome shotgun (WGS) entry which is preliminary data.</text>
</comment>
<dbReference type="GO" id="GO:0017000">
    <property type="term" value="P:antibiotic biosynthetic process"/>
    <property type="evidence" value="ECO:0007669"/>
    <property type="project" value="UniProtKB-KW"/>
</dbReference>
<evidence type="ECO:0000313" key="6">
    <source>
        <dbReference type="Proteomes" id="UP000535937"/>
    </source>
</evidence>
<dbReference type="PANTHER" id="PTHR10696:SF56">
    <property type="entry name" value="TAUD_TFDA-LIKE DOMAIN-CONTAINING PROTEIN"/>
    <property type="match status" value="1"/>
</dbReference>
<protein>
    <submittedName>
        <fullName evidence="5">Alpha-ketoglutarate-dependent taurine dioxygenase</fullName>
    </submittedName>
</protein>
<dbReference type="GO" id="GO:0016706">
    <property type="term" value="F:2-oxoglutarate-dependent dioxygenase activity"/>
    <property type="evidence" value="ECO:0007669"/>
    <property type="project" value="UniProtKB-ARBA"/>
</dbReference>
<comment type="cofactor">
    <cofactor evidence="1">
        <name>Fe(2+)</name>
        <dbReference type="ChEBI" id="CHEBI:29033"/>
    </cofactor>
</comment>
<dbReference type="RefSeq" id="WP_183460777.1">
    <property type="nucleotide sequence ID" value="NZ_JACHWZ010000012.1"/>
</dbReference>
<evidence type="ECO:0000259" key="4">
    <source>
        <dbReference type="Pfam" id="PF02668"/>
    </source>
</evidence>
<evidence type="ECO:0000256" key="3">
    <source>
        <dbReference type="ARBA" id="ARBA00023194"/>
    </source>
</evidence>
<dbReference type="Gene3D" id="3.60.130.10">
    <property type="entry name" value="Clavaminate synthase-like"/>
    <property type="match status" value="1"/>
</dbReference>
<dbReference type="Pfam" id="PF02668">
    <property type="entry name" value="TauD"/>
    <property type="match status" value="1"/>
</dbReference>
<dbReference type="Proteomes" id="UP000535937">
    <property type="component" value="Unassembled WGS sequence"/>
</dbReference>